<organism evidence="1 2">
    <name type="scientific">Larimichthys crocea</name>
    <name type="common">Large yellow croaker</name>
    <name type="synonym">Pseudosciaena crocea</name>
    <dbReference type="NCBI Taxonomy" id="215358"/>
    <lineage>
        <taxon>Eukaryota</taxon>
        <taxon>Metazoa</taxon>
        <taxon>Chordata</taxon>
        <taxon>Craniata</taxon>
        <taxon>Vertebrata</taxon>
        <taxon>Euteleostomi</taxon>
        <taxon>Actinopterygii</taxon>
        <taxon>Neopterygii</taxon>
        <taxon>Teleostei</taxon>
        <taxon>Neoteleostei</taxon>
        <taxon>Acanthomorphata</taxon>
        <taxon>Eupercaria</taxon>
        <taxon>Sciaenidae</taxon>
        <taxon>Larimichthys</taxon>
    </lineage>
</organism>
<gene>
    <name evidence="1" type="ORF">E3U43_003240</name>
</gene>
<evidence type="ECO:0000313" key="2">
    <source>
        <dbReference type="Proteomes" id="UP000793456"/>
    </source>
</evidence>
<protein>
    <submittedName>
        <fullName evidence="1">Uncharacterized protein</fullName>
    </submittedName>
</protein>
<proteinExistence type="predicted"/>
<evidence type="ECO:0000313" key="1">
    <source>
        <dbReference type="EMBL" id="TMS18919.1"/>
    </source>
</evidence>
<keyword evidence="2" id="KW-1185">Reference proteome</keyword>
<reference evidence="1" key="1">
    <citation type="submission" date="2018-11" db="EMBL/GenBank/DDBJ databases">
        <title>The sequence and de novo assembly of Larimichthys crocea genome using PacBio and Hi-C technologies.</title>
        <authorList>
            <person name="Xu P."/>
            <person name="Chen B."/>
            <person name="Zhou Z."/>
            <person name="Ke Q."/>
            <person name="Wu Y."/>
            <person name="Bai H."/>
            <person name="Pu F."/>
        </authorList>
    </citation>
    <scope>NUCLEOTIDE SEQUENCE</scope>
    <source>
        <tissue evidence="1">Muscle</tissue>
    </source>
</reference>
<comment type="caution">
    <text evidence="1">The sequence shown here is derived from an EMBL/GenBank/DDBJ whole genome shotgun (WGS) entry which is preliminary data.</text>
</comment>
<name>A0ACD3RJP2_LARCR</name>
<dbReference type="EMBL" id="CM011678">
    <property type="protein sequence ID" value="TMS18919.1"/>
    <property type="molecule type" value="Genomic_DNA"/>
</dbReference>
<dbReference type="Proteomes" id="UP000793456">
    <property type="component" value="Chromosome V"/>
</dbReference>
<accession>A0ACD3RJP2</accession>
<sequence length="232" mass="24598">MSVGGLQSKCYDCASRADSKMSESHLKSSCEHEEFLDELWSDLGGALVDTVMNIRPRVQTSWSRSCKNSLPGAGRDGGMRDQEGKRGEEEEEVVVEEGGCDGVEGGGGGVPAEAVSTLCPPVTNAVVKPVPSDADLNQRASEAVLQRSSPSKVAKYSLLIATTEGGIQILYCIYNSELSAPGCVGGETSSLLCQHKGPDLNGPDRTGWYWTAQNRLSEGAAGSCVRNEGLRR</sequence>